<dbReference type="Proteomes" id="UP000006250">
    <property type="component" value="Unassembled WGS sequence"/>
</dbReference>
<evidence type="ECO:0000259" key="12">
    <source>
        <dbReference type="Pfam" id="PF00401"/>
    </source>
</evidence>
<evidence type="ECO:0000313" key="14">
    <source>
        <dbReference type="EMBL" id="EFL52719.1"/>
    </source>
</evidence>
<dbReference type="STRING" id="596151.DesfrDRAFT_0349"/>
<evidence type="ECO:0000256" key="6">
    <source>
        <dbReference type="ARBA" id="ARBA00023065"/>
    </source>
</evidence>
<evidence type="ECO:0000256" key="8">
    <source>
        <dbReference type="ARBA" id="ARBA00023196"/>
    </source>
</evidence>
<comment type="similarity">
    <text evidence="3 10 11">Belongs to the ATPase epsilon chain family.</text>
</comment>
<keyword evidence="6 10" id="KW-0406">Ion transport</keyword>
<dbReference type="EMBL" id="AECZ01000002">
    <property type="protein sequence ID" value="EFL52719.1"/>
    <property type="molecule type" value="Genomic_DNA"/>
</dbReference>
<evidence type="ECO:0000313" key="15">
    <source>
        <dbReference type="Proteomes" id="UP000006250"/>
    </source>
</evidence>
<dbReference type="PANTHER" id="PTHR13822">
    <property type="entry name" value="ATP SYNTHASE DELTA/EPSILON CHAIN"/>
    <property type="match status" value="1"/>
</dbReference>
<evidence type="ECO:0000256" key="4">
    <source>
        <dbReference type="ARBA" id="ARBA00011648"/>
    </source>
</evidence>
<dbReference type="Pfam" id="PF02823">
    <property type="entry name" value="ATP-synt_DE_N"/>
    <property type="match status" value="1"/>
</dbReference>
<dbReference type="Gene3D" id="1.20.5.440">
    <property type="entry name" value="ATP synthase delta/epsilon subunit, C-terminal domain"/>
    <property type="match status" value="1"/>
</dbReference>
<evidence type="ECO:0000256" key="5">
    <source>
        <dbReference type="ARBA" id="ARBA00022448"/>
    </source>
</evidence>
<dbReference type="Pfam" id="PF00401">
    <property type="entry name" value="ATP-synt_DE"/>
    <property type="match status" value="1"/>
</dbReference>
<evidence type="ECO:0000256" key="7">
    <source>
        <dbReference type="ARBA" id="ARBA00023136"/>
    </source>
</evidence>
<dbReference type="GO" id="GO:0045259">
    <property type="term" value="C:proton-transporting ATP synthase complex"/>
    <property type="evidence" value="ECO:0007669"/>
    <property type="project" value="UniProtKB-KW"/>
</dbReference>
<sequence>MAKSLLLEIVTPDRLVLRLDVASVTGAGTAGAFTALPLHIPFLTSLTVGYLSYRVAGVVNSVFVSGGFADVTFDKVLVLAEAAELPEEIDVDRARKARERAAARLAVEQREDIDYARAKSALQRAILRIRLHELGKSGLGPRTGA</sequence>
<reference evidence="14 15" key="1">
    <citation type="submission" date="2010-08" db="EMBL/GenBank/DDBJ databases">
        <title>The draft genome of Desulfovibrio fructosovorans JJ.</title>
        <authorList>
            <consortium name="US DOE Joint Genome Institute (JGI-PGF)"/>
            <person name="Lucas S."/>
            <person name="Copeland A."/>
            <person name="Lapidus A."/>
            <person name="Cheng J.-F."/>
            <person name="Bruce D."/>
            <person name="Goodwin L."/>
            <person name="Pitluck S."/>
            <person name="Land M.L."/>
            <person name="Hauser L."/>
            <person name="Chang Y.-J."/>
            <person name="Jeffries C."/>
            <person name="Wall J.D."/>
            <person name="Stahl D.A."/>
            <person name="Arkin A.P."/>
            <person name="Dehal P."/>
            <person name="Stolyar S.M."/>
            <person name="Hazen T.C."/>
            <person name="Woyke T.J."/>
        </authorList>
    </citation>
    <scope>NUCLEOTIDE SEQUENCE [LARGE SCALE GENOMIC DNA]</scope>
    <source>
        <strain evidence="14 15">JJ</strain>
    </source>
</reference>
<dbReference type="AlphaFoldDB" id="E1JRV0"/>
<accession>E1JRV0</accession>
<evidence type="ECO:0000256" key="1">
    <source>
        <dbReference type="ARBA" id="ARBA00003543"/>
    </source>
</evidence>
<feature type="domain" description="ATP synthase F1 complex delta/epsilon subunit N-terminal" evidence="13">
    <location>
        <begin position="7"/>
        <end position="83"/>
    </location>
</feature>
<dbReference type="NCBIfam" id="TIGR01216">
    <property type="entry name" value="ATP_synt_epsi"/>
    <property type="match status" value="1"/>
</dbReference>
<proteinExistence type="inferred from homology"/>
<evidence type="ECO:0000259" key="13">
    <source>
        <dbReference type="Pfam" id="PF02823"/>
    </source>
</evidence>
<protein>
    <recommendedName>
        <fullName evidence="10">ATP synthase epsilon chain</fullName>
    </recommendedName>
    <alternativeName>
        <fullName evidence="10">ATP synthase F1 sector epsilon subunit</fullName>
    </alternativeName>
    <alternativeName>
        <fullName evidence="10">F-ATPase epsilon subunit</fullName>
    </alternativeName>
</protein>
<dbReference type="HAMAP" id="MF_00530">
    <property type="entry name" value="ATP_synth_epsil_bac"/>
    <property type="match status" value="1"/>
</dbReference>
<dbReference type="Gene3D" id="2.60.15.10">
    <property type="entry name" value="F0F1 ATP synthase delta/epsilon subunit, N-terminal"/>
    <property type="match status" value="1"/>
</dbReference>
<keyword evidence="10" id="KW-1003">Cell membrane</keyword>
<keyword evidence="5 10" id="KW-0813">Transport</keyword>
<dbReference type="SUPFAM" id="SSF51344">
    <property type="entry name" value="Epsilon subunit of F1F0-ATP synthase N-terminal domain"/>
    <property type="match status" value="1"/>
</dbReference>
<evidence type="ECO:0000256" key="11">
    <source>
        <dbReference type="RuleBase" id="RU003656"/>
    </source>
</evidence>
<evidence type="ECO:0000256" key="9">
    <source>
        <dbReference type="ARBA" id="ARBA00023310"/>
    </source>
</evidence>
<name>E1JRV0_SOLFR</name>
<dbReference type="OrthoDB" id="9799969at2"/>
<evidence type="ECO:0000256" key="3">
    <source>
        <dbReference type="ARBA" id="ARBA00005712"/>
    </source>
</evidence>
<dbReference type="eggNOG" id="COG0355">
    <property type="taxonomic scope" value="Bacteria"/>
</dbReference>
<dbReference type="InterPro" id="IPR001469">
    <property type="entry name" value="ATP_synth_F1_dsu/esu"/>
</dbReference>
<dbReference type="InterPro" id="IPR036771">
    <property type="entry name" value="ATPsynth_dsu/esu_N"/>
</dbReference>
<gene>
    <name evidence="10" type="primary">atpC</name>
    <name evidence="14" type="ORF">DesfrDRAFT_0349</name>
</gene>
<dbReference type="CDD" id="cd12152">
    <property type="entry name" value="F1-ATPase_delta"/>
    <property type="match status" value="1"/>
</dbReference>
<keyword evidence="9 10" id="KW-0066">ATP synthesis</keyword>
<comment type="function">
    <text evidence="1 10">Produces ATP from ADP in the presence of a proton gradient across the membrane.</text>
</comment>
<dbReference type="PANTHER" id="PTHR13822:SF10">
    <property type="entry name" value="ATP SYNTHASE EPSILON CHAIN, CHLOROPLASTIC"/>
    <property type="match status" value="1"/>
</dbReference>
<keyword evidence="7 10" id="KW-0472">Membrane</keyword>
<dbReference type="GO" id="GO:0005886">
    <property type="term" value="C:plasma membrane"/>
    <property type="evidence" value="ECO:0007669"/>
    <property type="project" value="UniProtKB-SubCell"/>
</dbReference>
<evidence type="ECO:0000256" key="10">
    <source>
        <dbReference type="HAMAP-Rule" id="MF_00530"/>
    </source>
</evidence>
<comment type="subunit">
    <text evidence="4 10 11">F-type ATPases have 2 components, CF(1) - the catalytic core - and CF(0) - the membrane proton channel. CF(1) has five subunits: alpha(3), beta(3), gamma(1), delta(1), epsilon(1). CF(0) has three main subunits: a, b and c.</text>
</comment>
<dbReference type="SUPFAM" id="SSF46604">
    <property type="entry name" value="Epsilon subunit of F1F0-ATP synthase C-terminal domain"/>
    <property type="match status" value="1"/>
</dbReference>
<organism evidence="14 15">
    <name type="scientific">Solidesulfovibrio fructosivorans JJ]</name>
    <dbReference type="NCBI Taxonomy" id="596151"/>
    <lineage>
        <taxon>Bacteria</taxon>
        <taxon>Pseudomonadati</taxon>
        <taxon>Thermodesulfobacteriota</taxon>
        <taxon>Desulfovibrionia</taxon>
        <taxon>Desulfovibrionales</taxon>
        <taxon>Desulfovibrionaceae</taxon>
        <taxon>Solidesulfovibrio</taxon>
    </lineage>
</organism>
<dbReference type="InterPro" id="IPR020547">
    <property type="entry name" value="ATP_synth_F1_esu_C"/>
</dbReference>
<dbReference type="GO" id="GO:0046933">
    <property type="term" value="F:proton-transporting ATP synthase activity, rotational mechanism"/>
    <property type="evidence" value="ECO:0007669"/>
    <property type="project" value="UniProtKB-UniRule"/>
</dbReference>
<dbReference type="GO" id="GO:0005524">
    <property type="term" value="F:ATP binding"/>
    <property type="evidence" value="ECO:0007669"/>
    <property type="project" value="UniProtKB-UniRule"/>
</dbReference>
<feature type="domain" description="ATP synthase epsilon subunit C-terminal" evidence="12">
    <location>
        <begin position="87"/>
        <end position="130"/>
    </location>
</feature>
<comment type="subcellular location">
    <subcellularLocation>
        <location evidence="2 10">Cell membrane</location>
        <topology evidence="2 10">Peripheral membrane protein</topology>
    </subcellularLocation>
</comment>
<dbReference type="RefSeq" id="WP_005990512.1">
    <property type="nucleotide sequence ID" value="NZ_AECZ01000002.1"/>
</dbReference>
<keyword evidence="10" id="KW-0375">Hydrogen ion transport</keyword>
<keyword evidence="15" id="KW-1185">Reference proteome</keyword>
<comment type="caution">
    <text evidence="14">The sequence shown here is derived from an EMBL/GenBank/DDBJ whole genome shotgun (WGS) entry which is preliminary data.</text>
</comment>
<dbReference type="NCBIfam" id="NF009980">
    <property type="entry name" value="PRK13446.1"/>
    <property type="match status" value="1"/>
</dbReference>
<dbReference type="InterPro" id="IPR020546">
    <property type="entry name" value="ATP_synth_F1_dsu/esu_N"/>
</dbReference>
<dbReference type="InterPro" id="IPR036794">
    <property type="entry name" value="ATP_F1_dsu/esu_C_sf"/>
</dbReference>
<evidence type="ECO:0000256" key="2">
    <source>
        <dbReference type="ARBA" id="ARBA00004202"/>
    </source>
</evidence>
<keyword evidence="8 10" id="KW-0139">CF(1)</keyword>